<evidence type="ECO:0000256" key="2">
    <source>
        <dbReference type="SAM" id="Phobius"/>
    </source>
</evidence>
<feature type="compositionally biased region" description="Low complexity" evidence="1">
    <location>
        <begin position="51"/>
        <end position="70"/>
    </location>
</feature>
<evidence type="ECO:0000313" key="4">
    <source>
        <dbReference type="Proteomes" id="UP000018853"/>
    </source>
</evidence>
<gene>
    <name evidence="3" type="ORF">Q609_ECAC01443G0005</name>
</gene>
<keyword evidence="2" id="KW-1133">Transmembrane helix</keyword>
<dbReference type="EMBL" id="AZLZ01001443">
    <property type="protein sequence ID" value="ETJ24163.1"/>
    <property type="molecule type" value="Genomic_DNA"/>
</dbReference>
<feature type="transmembrane region" description="Helical" evidence="2">
    <location>
        <begin position="12"/>
        <end position="30"/>
    </location>
</feature>
<organism evidence="3 4">
    <name type="scientific">Escherichia coli DORA_A_5_14_21</name>
    <dbReference type="NCBI Taxonomy" id="1403943"/>
    <lineage>
        <taxon>Bacteria</taxon>
        <taxon>Pseudomonadati</taxon>
        <taxon>Pseudomonadota</taxon>
        <taxon>Gammaproteobacteria</taxon>
        <taxon>Enterobacterales</taxon>
        <taxon>Enterobacteriaceae</taxon>
        <taxon>Escherichia</taxon>
    </lineage>
</organism>
<name>W1X1G6_ECOLX</name>
<comment type="caution">
    <text evidence="3">The sequence shown here is derived from an EMBL/GenBank/DDBJ whole genome shotgun (WGS) entry which is preliminary data.</text>
</comment>
<dbReference type="PATRIC" id="fig|1403943.3.peg.2117"/>
<sequence>MNDFLDWPIWNNGLFTVLGPVMLAATGFLVKHFLFDDRTGDDAKKQSPAKVSVSPISNSSSSNSENSINNTINVTFPNAHEESVPQAKTGSNNDAFDIRKLESIKREVKILFIDDNYFKIVEILKKSGWSNVKLINELESFNQKEVMEANIIFVDIQGVGESLGYSRDGGLGLASVFKSDEKYKDKKIILYSAEQSGNIFNETIRKVDATLKKDATVYEFEKIIEDFSLEILGNV</sequence>
<accession>W1X1G6</accession>
<proteinExistence type="predicted"/>
<dbReference type="Proteomes" id="UP000018853">
    <property type="component" value="Unassembled WGS sequence"/>
</dbReference>
<protein>
    <submittedName>
        <fullName evidence="3">Uncharacterized protein</fullName>
    </submittedName>
</protein>
<dbReference type="AlphaFoldDB" id="W1X1G6"/>
<evidence type="ECO:0000313" key="3">
    <source>
        <dbReference type="EMBL" id="ETJ24163.1"/>
    </source>
</evidence>
<reference evidence="3 4" key="1">
    <citation type="submission" date="2013-12" db="EMBL/GenBank/DDBJ databases">
        <title>A Varibaculum cambriense genome reconstructed from a premature infant gut community with otherwise low bacterial novelty that shifts toward anaerobic metabolism during the third week of life.</title>
        <authorList>
            <person name="Brown C.T."/>
            <person name="Sharon I."/>
            <person name="Thomas B.C."/>
            <person name="Castelle C.J."/>
            <person name="Morowitz M.J."/>
            <person name="Banfield J.F."/>
        </authorList>
    </citation>
    <scope>NUCLEOTIDE SEQUENCE [LARGE SCALE GENOMIC DNA]</scope>
    <source>
        <strain evidence="4">DORA_A_5_14_21</strain>
    </source>
</reference>
<keyword evidence="2" id="KW-0812">Transmembrane</keyword>
<feature type="region of interest" description="Disordered" evidence="1">
    <location>
        <begin position="41"/>
        <end position="70"/>
    </location>
</feature>
<keyword evidence="2" id="KW-0472">Membrane</keyword>
<evidence type="ECO:0000256" key="1">
    <source>
        <dbReference type="SAM" id="MobiDB-lite"/>
    </source>
</evidence>